<proteinExistence type="inferred from homology"/>
<evidence type="ECO:0000256" key="2">
    <source>
        <dbReference type="ARBA" id="ARBA00010305"/>
    </source>
</evidence>
<sequence>MKYQQTSPSSRKDWRGTSLSPEEITSLSPQNRIQTPIEDSLQNQFSLKKRDRLMPSESTETKRVVKNFELPSESVVGRRLEHDTYWREQSQIEVQNPILSKELALKLIELDLWLHTEFQATLEDASKMINELLQFFQNPPNTEEINLDEMKELKKEELFNIFMGLLQSPYLSELSDLEVVNVAKGLIYYKMGALCFDLDLQSETEVHFKHCMEAFNKVSNQTKIAFFNTFQDLYNSLGIIQCQRGNNENSIPYLFKAEQIYKLVTSESKACSHNTSLTNDIDHYLLGQIEGHSQRKAILPSTQDFSFYINGGLDKVKLERNYTLTLFYLAQVYTKMGMNEKAVQFCAETMKRQLAFKEFEVKDWGVNCINLAEYFIKNGYFAQGEYCLFAGIAILPHDLSKKKKLRSMLQTQLARYYLERLIFGVNNFISNQEMIPEVVLKQFIEFPELELKFPTEHQICDLSDIEQGKILFRLANTQYRKALDYYTLEFLEEHISLKQEVSKLYRFLAMLETDKLKIFAMQDRRRELLEGLLTDLGQSGNDLQSLGHEGRLLELMVELAEIIGQLFDYKYEELKHLARMPKQQEIELLNNLGLRSITYAQKAQQIIGEREEFAQTSLSLGLGLGKVYSRLYQKEQSTQLLYLECALSEYLKIQSMIQSGRVEYENKADIEGEILQLKAKIAKLSKR</sequence>
<comment type="caution">
    <text evidence="7">The sequence shown here is derived from an EMBL/GenBank/DDBJ whole genome shotgun (WGS) entry which is preliminary data.</text>
</comment>
<dbReference type="AlphaFoldDB" id="A0A8J8NXD3"/>
<dbReference type="InterPro" id="IPR022083">
    <property type="entry name" value="KBP"/>
</dbReference>
<evidence type="ECO:0000256" key="6">
    <source>
        <dbReference type="SAM" id="MobiDB-lite"/>
    </source>
</evidence>
<dbReference type="SUPFAM" id="SSF48452">
    <property type="entry name" value="TPR-like"/>
    <property type="match status" value="1"/>
</dbReference>
<keyword evidence="8" id="KW-1185">Reference proteome</keyword>
<keyword evidence="5" id="KW-0206">Cytoskeleton</keyword>
<keyword evidence="4" id="KW-0963">Cytoplasm</keyword>
<dbReference type="Gene3D" id="1.25.40.10">
    <property type="entry name" value="Tetratricopeptide repeat domain"/>
    <property type="match status" value="1"/>
</dbReference>
<evidence type="ECO:0000313" key="7">
    <source>
        <dbReference type="EMBL" id="TNV81864.1"/>
    </source>
</evidence>
<dbReference type="EMBL" id="RRYP01005631">
    <property type="protein sequence ID" value="TNV81864.1"/>
    <property type="molecule type" value="Genomic_DNA"/>
</dbReference>
<reference evidence="7" key="1">
    <citation type="submission" date="2019-06" db="EMBL/GenBank/DDBJ databases">
        <authorList>
            <person name="Zheng W."/>
        </authorList>
    </citation>
    <scope>NUCLEOTIDE SEQUENCE</scope>
    <source>
        <strain evidence="7">QDHG01</strain>
    </source>
</reference>
<evidence type="ECO:0000256" key="4">
    <source>
        <dbReference type="ARBA" id="ARBA00022490"/>
    </source>
</evidence>
<dbReference type="PANTHER" id="PTHR46321">
    <property type="entry name" value="KIF1-BINDING PROTEIN"/>
    <property type="match status" value="1"/>
</dbReference>
<evidence type="ECO:0000256" key="5">
    <source>
        <dbReference type="ARBA" id="ARBA00023212"/>
    </source>
</evidence>
<dbReference type="GO" id="GO:0005856">
    <property type="term" value="C:cytoskeleton"/>
    <property type="evidence" value="ECO:0007669"/>
    <property type="project" value="UniProtKB-SubCell"/>
</dbReference>
<dbReference type="Proteomes" id="UP000785679">
    <property type="component" value="Unassembled WGS sequence"/>
</dbReference>
<dbReference type="InterPro" id="IPR011990">
    <property type="entry name" value="TPR-like_helical_dom_sf"/>
</dbReference>
<dbReference type="PANTHER" id="PTHR46321:SF1">
    <property type="entry name" value="KIF-BINDING PROTEIN"/>
    <property type="match status" value="1"/>
</dbReference>
<comment type="subcellular location">
    <subcellularLocation>
        <location evidence="1">Cytoplasm</location>
        <location evidence="1">Cytoskeleton</location>
    </subcellularLocation>
</comment>
<name>A0A8J8NXD3_HALGN</name>
<dbReference type="Pfam" id="PF12309">
    <property type="entry name" value="KBP_C"/>
    <property type="match status" value="1"/>
</dbReference>
<evidence type="ECO:0000256" key="3">
    <source>
        <dbReference type="ARBA" id="ARBA00016840"/>
    </source>
</evidence>
<evidence type="ECO:0000256" key="1">
    <source>
        <dbReference type="ARBA" id="ARBA00004245"/>
    </source>
</evidence>
<organism evidence="7 8">
    <name type="scientific">Halteria grandinella</name>
    <dbReference type="NCBI Taxonomy" id="5974"/>
    <lineage>
        <taxon>Eukaryota</taxon>
        <taxon>Sar</taxon>
        <taxon>Alveolata</taxon>
        <taxon>Ciliophora</taxon>
        <taxon>Intramacronucleata</taxon>
        <taxon>Spirotrichea</taxon>
        <taxon>Stichotrichia</taxon>
        <taxon>Sporadotrichida</taxon>
        <taxon>Halteriidae</taxon>
        <taxon>Halteria</taxon>
    </lineage>
</organism>
<accession>A0A8J8NXD3</accession>
<gene>
    <name evidence="7" type="ORF">FGO68_gene9306</name>
</gene>
<evidence type="ECO:0000313" key="8">
    <source>
        <dbReference type="Proteomes" id="UP000785679"/>
    </source>
</evidence>
<feature type="compositionally biased region" description="Polar residues" evidence="6">
    <location>
        <begin position="17"/>
        <end position="30"/>
    </location>
</feature>
<comment type="similarity">
    <text evidence="2">Belongs to the KIF-binding protein family.</text>
</comment>
<feature type="region of interest" description="Disordered" evidence="6">
    <location>
        <begin position="1"/>
        <end position="30"/>
    </location>
</feature>
<protein>
    <recommendedName>
        <fullName evidence="3">KIF-binding protein</fullName>
    </recommendedName>
</protein>
<dbReference type="OrthoDB" id="409897at2759"/>